<evidence type="ECO:0000313" key="2">
    <source>
        <dbReference type="EMBL" id="KZD20368.1"/>
    </source>
</evidence>
<keyword evidence="3" id="KW-1185">Reference proteome</keyword>
<evidence type="ECO:0000256" key="1">
    <source>
        <dbReference type="SAM" id="Phobius"/>
    </source>
</evidence>
<keyword evidence="1" id="KW-1133">Transmembrane helix</keyword>
<dbReference type="Proteomes" id="UP000076574">
    <property type="component" value="Unassembled WGS sequence"/>
</dbReference>
<feature type="transmembrane region" description="Helical" evidence="1">
    <location>
        <begin position="24"/>
        <end position="50"/>
    </location>
</feature>
<dbReference type="STRING" id="943830.A4A58_19205"/>
<dbReference type="AlphaFoldDB" id="A0A163X3J7"/>
<keyword evidence="1" id="KW-0472">Membrane</keyword>
<reference evidence="2 3" key="1">
    <citation type="submission" date="2016-03" db="EMBL/GenBank/DDBJ databases">
        <title>Microsymbionts genomes from the relict species Vavilovia formosa (Stev.) Fed.</title>
        <authorList>
            <person name="Kopat V."/>
            <person name="Chirak E."/>
            <person name="Kimeklis A."/>
            <person name="Andronov E."/>
        </authorList>
    </citation>
    <scope>NUCLEOTIDE SEQUENCE [LARGE SCALE GENOMIC DNA]</scope>
    <source>
        <strain evidence="2 3">Vaf07</strain>
    </source>
</reference>
<feature type="transmembrane region" description="Helical" evidence="1">
    <location>
        <begin position="242"/>
        <end position="261"/>
    </location>
</feature>
<evidence type="ECO:0000313" key="3">
    <source>
        <dbReference type="Proteomes" id="UP000076574"/>
    </source>
</evidence>
<sequence>MIDTVVVQPAATGLDEPSVAGVSWAAVAAGAVVSLALTLVLIAFGTGLGLSVVSPWSSSVSATTFKITTGIYLIVIAMISSSIGGYLAGRLRSRWIGVHSDEVYFRDTAHGFLAWAFATVLGAVLLASPATTVLSGATSGVAAGATASAAQAGPAEGYIDALLRPSTPSSDGNSADARGELSRIMASSLRTGELKPADRAYVHKVVAARTGLSEPDADKRVTEVINDAKAAADTARKAAMQLAFWLTASLLIGAFSASLAATEGGGLRDGTWKTRRTR</sequence>
<accession>A0A163X3J7</accession>
<name>A0A163X3J7_9BRAD</name>
<dbReference type="EMBL" id="LVYV01000056">
    <property type="protein sequence ID" value="KZD20368.1"/>
    <property type="molecule type" value="Genomic_DNA"/>
</dbReference>
<keyword evidence="1" id="KW-0812">Transmembrane</keyword>
<organism evidence="2 3">
    <name type="scientific">Tardiphaga robiniae</name>
    <dbReference type="NCBI Taxonomy" id="943830"/>
    <lineage>
        <taxon>Bacteria</taxon>
        <taxon>Pseudomonadati</taxon>
        <taxon>Pseudomonadota</taxon>
        <taxon>Alphaproteobacteria</taxon>
        <taxon>Hyphomicrobiales</taxon>
        <taxon>Nitrobacteraceae</taxon>
        <taxon>Tardiphaga</taxon>
    </lineage>
</organism>
<feature type="transmembrane region" description="Helical" evidence="1">
    <location>
        <begin position="109"/>
        <end position="127"/>
    </location>
</feature>
<proteinExistence type="predicted"/>
<protein>
    <submittedName>
        <fullName evidence="2">Uncharacterized protein</fullName>
    </submittedName>
</protein>
<comment type="caution">
    <text evidence="2">The sequence shown here is derived from an EMBL/GenBank/DDBJ whole genome shotgun (WGS) entry which is preliminary data.</text>
</comment>
<gene>
    <name evidence="2" type="ORF">A4A58_19205</name>
</gene>
<feature type="transmembrane region" description="Helical" evidence="1">
    <location>
        <begin position="71"/>
        <end position="89"/>
    </location>
</feature>